<proteinExistence type="inferred from homology"/>
<name>A0ABU6IZ93_9ACTN</name>
<evidence type="ECO:0000313" key="8">
    <source>
        <dbReference type="EMBL" id="MEC4295204.1"/>
    </source>
</evidence>
<dbReference type="Pfam" id="PF01568">
    <property type="entry name" value="Molydop_binding"/>
    <property type="match status" value="1"/>
</dbReference>
<evidence type="ECO:0000256" key="1">
    <source>
        <dbReference type="ARBA" id="ARBA00010312"/>
    </source>
</evidence>
<dbReference type="SUPFAM" id="SSF53706">
    <property type="entry name" value="Formate dehydrogenase/DMSO reductase, domains 1-3"/>
    <property type="match status" value="1"/>
</dbReference>
<keyword evidence="2" id="KW-0479">Metal-binding</keyword>
<dbReference type="Gene3D" id="3.40.228.10">
    <property type="entry name" value="Dimethylsulfoxide Reductase, domain 2"/>
    <property type="match status" value="1"/>
</dbReference>
<dbReference type="SUPFAM" id="SSF50692">
    <property type="entry name" value="ADC-like"/>
    <property type="match status" value="1"/>
</dbReference>
<dbReference type="CDD" id="cd02794">
    <property type="entry name" value="MopB_CT_DmsA-EC"/>
    <property type="match status" value="1"/>
</dbReference>
<dbReference type="Gene3D" id="2.40.40.20">
    <property type="match status" value="1"/>
</dbReference>
<dbReference type="NCBIfam" id="TIGR02166">
    <property type="entry name" value="dmsA_ynfE"/>
    <property type="match status" value="1"/>
</dbReference>
<dbReference type="PROSITE" id="PS51318">
    <property type="entry name" value="TAT"/>
    <property type="match status" value="1"/>
</dbReference>
<dbReference type="PROSITE" id="PS51669">
    <property type="entry name" value="4FE4S_MOW_BIS_MGD"/>
    <property type="match status" value="1"/>
</dbReference>
<sequence length="807" mass="87787">MTTHEKTSVSRRTFVKGTALAGLGAAAGSATLFGCAPATEGGADLAATGDAPEEKVVWGHCAVNCECRCALRFHVVDDEVAWVETDNTGDDEYGNHQLRACQRGRSIRRWINHPDRLTVPLKRVGKRGEGKFEEISWDEAIDAIATAYKKVLDEYGPEAVLVQYATGVQDSNIRNFVKRLACINGGFLKTYGSYSSAQIGQALPWLYGGREANGTSDVANSKLVVLFGDNSCETKMSGGGPTYHYMMGLEKSGAKVIVVDPRYTDTAAVHADQWIPIRPGTDAALVDACAYVMITEGLVDAEFLSTYCVGYDDATMPEQLRGQGKSYVDYITGKGADQTPKTPEWASAITLVPAETIAALAREIATTKPCAIYQGKGPQRRGNGEQTARAICMLAILTGNVGINGGNTGSDLDSYYMPADYGIPMPDNGVETSIGVFTWIDAVDRGTAMTATRDGVRGRDALAVPVKFIFNYGGNCLTNQHHDINRTHDILADESKCEFIVVWDTFLTDSAKYADILLPDLMAVEQPNIVQSEYAGNMAYTIAGTAITSPKFERRTLYSVLADIADKLGQRDEFTEGLDEMGWLKRLYEQGREGDPDQPTFEAMLEQGVYRKLCPEGEHVAFKDFRDDPVANPLDTPSGKIEIYSAALEEATADWELADDEFISPLPVYCPESEGYADPLSEKYPLQMTGFHYKGRCHSSYGNIEVLKAANPQELWMNPLDAEERGLADGDTVHVFNDRGTVEIVVKVTPRIIPGTVAMGQGAWHDADMAGDKVDKGACINTLTAYKPSPYAKANPSHTNLVEVARA</sequence>
<evidence type="ECO:0000256" key="4">
    <source>
        <dbReference type="ARBA" id="ARBA00023002"/>
    </source>
</evidence>
<dbReference type="InterPro" id="IPR006963">
    <property type="entry name" value="Mopterin_OxRdtase_4Fe-4S_dom"/>
</dbReference>
<gene>
    <name evidence="8" type="ORF">VJ920_07765</name>
</gene>
<dbReference type="PROSITE" id="PS51257">
    <property type="entry name" value="PROKAR_LIPOPROTEIN"/>
    <property type="match status" value="1"/>
</dbReference>
<dbReference type="EMBL" id="JAYMFH010000009">
    <property type="protein sequence ID" value="MEC4295204.1"/>
    <property type="molecule type" value="Genomic_DNA"/>
</dbReference>
<evidence type="ECO:0000256" key="3">
    <source>
        <dbReference type="ARBA" id="ARBA00022729"/>
    </source>
</evidence>
<dbReference type="InterPro" id="IPR006656">
    <property type="entry name" value="Mopterin_OxRdtase"/>
</dbReference>
<reference evidence="8 9" key="1">
    <citation type="submission" date="2024-01" db="EMBL/GenBank/DDBJ databases">
        <title>novel species in genus Adlercreutzia.</title>
        <authorList>
            <person name="Liu X."/>
        </authorList>
    </citation>
    <scope>NUCLEOTIDE SEQUENCE [LARGE SCALE GENOMIC DNA]</scope>
    <source>
        <strain evidence="8 9">R22</strain>
    </source>
</reference>
<dbReference type="InterPro" id="IPR011888">
    <property type="entry name" value="Anaer_DMSO_reductase"/>
</dbReference>
<dbReference type="InterPro" id="IPR009010">
    <property type="entry name" value="Asp_de-COase-like_dom_sf"/>
</dbReference>
<dbReference type="Pfam" id="PF00384">
    <property type="entry name" value="Molybdopterin"/>
    <property type="match status" value="1"/>
</dbReference>
<keyword evidence="5" id="KW-0408">Iron</keyword>
<dbReference type="Gene3D" id="3.40.50.740">
    <property type="match status" value="2"/>
</dbReference>
<evidence type="ECO:0000256" key="5">
    <source>
        <dbReference type="ARBA" id="ARBA00023004"/>
    </source>
</evidence>
<keyword evidence="4" id="KW-0560">Oxidoreductase</keyword>
<dbReference type="InterPro" id="IPR006311">
    <property type="entry name" value="TAT_signal"/>
</dbReference>
<dbReference type="PANTHER" id="PTHR43742">
    <property type="entry name" value="TRIMETHYLAMINE-N-OXIDE REDUCTASE"/>
    <property type="match status" value="1"/>
</dbReference>
<dbReference type="SMART" id="SM00926">
    <property type="entry name" value="Molybdop_Fe4S4"/>
    <property type="match status" value="1"/>
</dbReference>
<keyword evidence="6" id="KW-0411">Iron-sulfur</keyword>
<organism evidence="8 9">
    <name type="scientific">Adlercreutzia shanghongiae</name>
    <dbReference type="NCBI Taxonomy" id="3111773"/>
    <lineage>
        <taxon>Bacteria</taxon>
        <taxon>Bacillati</taxon>
        <taxon>Actinomycetota</taxon>
        <taxon>Coriobacteriia</taxon>
        <taxon>Eggerthellales</taxon>
        <taxon>Eggerthellaceae</taxon>
        <taxon>Adlercreutzia</taxon>
    </lineage>
</organism>
<dbReference type="PANTHER" id="PTHR43742:SF3">
    <property type="entry name" value="DIMETHYL SULFOXIDE REDUCTASE DMSA"/>
    <property type="match status" value="1"/>
</dbReference>
<accession>A0ABU6IZ93</accession>
<evidence type="ECO:0000256" key="2">
    <source>
        <dbReference type="ARBA" id="ARBA00022723"/>
    </source>
</evidence>
<keyword evidence="9" id="KW-1185">Reference proteome</keyword>
<evidence type="ECO:0000313" key="9">
    <source>
        <dbReference type="Proteomes" id="UP001343724"/>
    </source>
</evidence>
<dbReference type="Pfam" id="PF04879">
    <property type="entry name" value="Molybdop_Fe4S4"/>
    <property type="match status" value="1"/>
</dbReference>
<dbReference type="Proteomes" id="UP001343724">
    <property type="component" value="Unassembled WGS sequence"/>
</dbReference>
<dbReference type="Gene3D" id="2.20.25.90">
    <property type="entry name" value="ADC-like domains"/>
    <property type="match status" value="1"/>
</dbReference>
<dbReference type="InterPro" id="IPR006657">
    <property type="entry name" value="MoPterin_dinucl-bd_dom"/>
</dbReference>
<dbReference type="InterPro" id="IPR050612">
    <property type="entry name" value="Prok_Mopterin_Oxidored"/>
</dbReference>
<keyword evidence="3" id="KW-0732">Signal</keyword>
<evidence type="ECO:0000259" key="7">
    <source>
        <dbReference type="PROSITE" id="PS51669"/>
    </source>
</evidence>
<evidence type="ECO:0000256" key="6">
    <source>
        <dbReference type="ARBA" id="ARBA00023014"/>
    </source>
</evidence>
<feature type="domain" description="4Fe-4S Mo/W bis-MGD-type" evidence="7">
    <location>
        <begin position="54"/>
        <end position="115"/>
    </location>
</feature>
<comment type="caution">
    <text evidence="8">The sequence shown here is derived from an EMBL/GenBank/DDBJ whole genome shotgun (WGS) entry which is preliminary data.</text>
</comment>
<dbReference type="RefSeq" id="WP_326440159.1">
    <property type="nucleotide sequence ID" value="NZ_JAYMFH010000009.1"/>
</dbReference>
<comment type="similarity">
    <text evidence="1">Belongs to the prokaryotic molybdopterin-containing oxidoreductase family.</text>
</comment>
<protein>
    <submittedName>
        <fullName evidence="8">DMSO/selenate family reductase complex A subunit</fullName>
    </submittedName>
</protein>